<dbReference type="Pfam" id="PF13676">
    <property type="entry name" value="TIR_2"/>
    <property type="match status" value="1"/>
</dbReference>
<evidence type="ECO:0000313" key="2">
    <source>
        <dbReference type="EMBL" id="DAD82809.1"/>
    </source>
</evidence>
<organism evidence="2">
    <name type="scientific">Siphoviridae sp. ctXZx16</name>
    <dbReference type="NCBI Taxonomy" id="2826371"/>
    <lineage>
        <taxon>Viruses</taxon>
        <taxon>Duplodnaviria</taxon>
        <taxon>Heunggongvirae</taxon>
        <taxon>Uroviricota</taxon>
        <taxon>Caudoviricetes</taxon>
    </lineage>
</organism>
<dbReference type="GO" id="GO:0007165">
    <property type="term" value="P:signal transduction"/>
    <property type="evidence" value="ECO:0007669"/>
    <property type="project" value="InterPro"/>
</dbReference>
<dbReference type="Gene3D" id="3.40.50.10140">
    <property type="entry name" value="Toll/interleukin-1 receptor homology (TIR) domain"/>
    <property type="match status" value="1"/>
</dbReference>
<dbReference type="SUPFAM" id="SSF52200">
    <property type="entry name" value="Toll/Interleukin receptor TIR domain"/>
    <property type="match status" value="1"/>
</dbReference>
<sequence>MIISKSFLNSVAIDNHILNEANQNRILYENRALNEDQNYDIFLSHRYLDKVQVLALVHLFNREGFSVYVDWLTDGQLDRSNVDEQTADLLRKRMKSSKCLAYLTTQNIANSKWCPWELGYFDGLKNSKCCILPVMDYATDFEGQEYLGLYPYLEYVDHTSYGIRSGFYICDKNHSRFIKLKDWFNNF</sequence>
<name>A0A8S5MKD5_9CAUD</name>
<dbReference type="InterPro" id="IPR035897">
    <property type="entry name" value="Toll_tir_struct_dom_sf"/>
</dbReference>
<reference evidence="2" key="1">
    <citation type="journal article" date="2021" name="Proc. Natl. Acad. Sci. U.S.A.">
        <title>A Catalog of Tens of Thousands of Viruses from Human Metagenomes Reveals Hidden Associations with Chronic Diseases.</title>
        <authorList>
            <person name="Tisza M.J."/>
            <person name="Buck C.B."/>
        </authorList>
    </citation>
    <scope>NUCLEOTIDE SEQUENCE</scope>
    <source>
        <strain evidence="2">CtXZx16</strain>
    </source>
</reference>
<proteinExistence type="predicted"/>
<protein>
    <submittedName>
        <fullName evidence="2">TIR domain</fullName>
    </submittedName>
</protein>
<feature type="domain" description="TIR" evidence="1">
    <location>
        <begin position="41"/>
        <end position="141"/>
    </location>
</feature>
<dbReference type="InterPro" id="IPR000157">
    <property type="entry name" value="TIR_dom"/>
</dbReference>
<accession>A0A8S5MKD5</accession>
<evidence type="ECO:0000259" key="1">
    <source>
        <dbReference type="Pfam" id="PF13676"/>
    </source>
</evidence>
<dbReference type="EMBL" id="BK014925">
    <property type="protein sequence ID" value="DAD82809.1"/>
    <property type="molecule type" value="Genomic_DNA"/>
</dbReference>